<keyword evidence="3" id="KW-0809">Transit peptide</keyword>
<evidence type="ECO:0000313" key="11">
    <source>
        <dbReference type="EMBL" id="KAG8197080.1"/>
    </source>
</evidence>
<evidence type="ECO:0000256" key="5">
    <source>
        <dbReference type="ARBA" id="ARBA00023128"/>
    </source>
</evidence>
<evidence type="ECO:0000313" key="12">
    <source>
        <dbReference type="Proteomes" id="UP000827092"/>
    </source>
</evidence>
<gene>
    <name evidence="11" type="ORF">JTE90_004346</name>
</gene>
<dbReference type="Proteomes" id="UP000827092">
    <property type="component" value="Unassembled WGS sequence"/>
</dbReference>
<evidence type="ECO:0000256" key="6">
    <source>
        <dbReference type="ARBA" id="ARBA00023274"/>
    </source>
</evidence>
<dbReference type="AlphaFoldDB" id="A0AAV6VKS9"/>
<dbReference type="GO" id="GO:0003735">
    <property type="term" value="F:structural constituent of ribosome"/>
    <property type="evidence" value="ECO:0007669"/>
    <property type="project" value="InterPro"/>
</dbReference>
<dbReference type="InterPro" id="IPR021757">
    <property type="entry name" value="Ribosomal_mL46_N"/>
</dbReference>
<reference evidence="11 12" key="1">
    <citation type="journal article" date="2022" name="Nat. Ecol. Evol.">
        <title>A masculinizing supergene underlies an exaggerated male reproductive morph in a spider.</title>
        <authorList>
            <person name="Hendrickx F."/>
            <person name="De Corte Z."/>
            <person name="Sonet G."/>
            <person name="Van Belleghem S.M."/>
            <person name="Kostlbacher S."/>
            <person name="Vangestel C."/>
        </authorList>
    </citation>
    <scope>NUCLEOTIDE SEQUENCE [LARGE SCALE GENOMIC DNA]</scope>
    <source>
        <strain evidence="11">W744_W776</strain>
    </source>
</reference>
<keyword evidence="5" id="KW-0496">Mitochondrion</keyword>
<comment type="caution">
    <text evidence="11">The sequence shown here is derived from an EMBL/GenBank/DDBJ whole genome shotgun (WGS) entry which is preliminary data.</text>
</comment>
<dbReference type="GO" id="GO:0005762">
    <property type="term" value="C:mitochondrial large ribosomal subunit"/>
    <property type="evidence" value="ECO:0007669"/>
    <property type="project" value="TreeGrafter"/>
</dbReference>
<dbReference type="Gene3D" id="3.90.79.10">
    <property type="entry name" value="Nucleoside Triphosphate Pyrophosphohydrolase"/>
    <property type="match status" value="1"/>
</dbReference>
<keyword evidence="4" id="KW-0689">Ribosomal protein</keyword>
<dbReference type="SUPFAM" id="SSF55811">
    <property type="entry name" value="Nudix"/>
    <property type="match status" value="1"/>
</dbReference>
<comment type="similarity">
    <text evidence="2">Belongs to the mitochondrion-specific ribosomal protein mL46 family.</text>
</comment>
<evidence type="ECO:0000259" key="10">
    <source>
        <dbReference type="Pfam" id="PF11788"/>
    </source>
</evidence>
<organism evidence="11 12">
    <name type="scientific">Oedothorax gibbosus</name>
    <dbReference type="NCBI Taxonomy" id="931172"/>
    <lineage>
        <taxon>Eukaryota</taxon>
        <taxon>Metazoa</taxon>
        <taxon>Ecdysozoa</taxon>
        <taxon>Arthropoda</taxon>
        <taxon>Chelicerata</taxon>
        <taxon>Arachnida</taxon>
        <taxon>Araneae</taxon>
        <taxon>Araneomorphae</taxon>
        <taxon>Entelegynae</taxon>
        <taxon>Araneoidea</taxon>
        <taxon>Linyphiidae</taxon>
        <taxon>Erigoninae</taxon>
        <taxon>Oedothorax</taxon>
    </lineage>
</organism>
<evidence type="ECO:0000256" key="9">
    <source>
        <dbReference type="SAM" id="MobiDB-lite"/>
    </source>
</evidence>
<feature type="region of interest" description="Disordered" evidence="9">
    <location>
        <begin position="122"/>
        <end position="142"/>
    </location>
</feature>
<name>A0AAV6VKS9_9ARAC</name>
<dbReference type="Pfam" id="PF11788">
    <property type="entry name" value="MRP-L46"/>
    <property type="match status" value="1"/>
</dbReference>
<dbReference type="InterPro" id="IPR033650">
    <property type="entry name" value="Ribosomal_mL46_NUDIX"/>
</dbReference>
<keyword evidence="12" id="KW-1185">Reference proteome</keyword>
<sequence length="299" mass="34864">MKLKSCATLFFRTNSILKGNAYKHNSVLIAASRTFSNWHIVGALCLERKPVITQPLTPLEKKYYDYMQKLEVEQSLLSDHEKRHLEDKKINEKLKKGELEDMDSIAKQTAQDFEDLRQEQFNKYKPNERESEDDKTDNKQSLRRKLDSSLVLVIKQKLGNDHRWVLPQTIHQNGETLKQTAERVLKEICPNPPKIRIMGNAPVGYYKYKYPKVAREDGVFGAKVFFFRGQLLEKNVKFLDINQTDSLWLTHNELNEVLQKDYGKAVQSFLFPDFIDVDNTDYSLYSSEDENDMKTTASN</sequence>
<dbReference type="CDD" id="cd04661">
    <property type="entry name" value="NUDIX_MRP_L46"/>
    <property type="match status" value="1"/>
</dbReference>
<accession>A0AAV6VKS9</accession>
<dbReference type="InterPro" id="IPR015797">
    <property type="entry name" value="NUDIX_hydrolase-like_dom_sf"/>
</dbReference>
<evidence type="ECO:0000256" key="8">
    <source>
        <dbReference type="ARBA" id="ARBA00035534"/>
    </source>
</evidence>
<comment type="subcellular location">
    <subcellularLocation>
        <location evidence="1">Mitochondrion</location>
    </subcellularLocation>
</comment>
<evidence type="ECO:0000256" key="1">
    <source>
        <dbReference type="ARBA" id="ARBA00004173"/>
    </source>
</evidence>
<evidence type="ECO:0000256" key="7">
    <source>
        <dbReference type="ARBA" id="ARBA00035190"/>
    </source>
</evidence>
<evidence type="ECO:0000256" key="4">
    <source>
        <dbReference type="ARBA" id="ARBA00022980"/>
    </source>
</evidence>
<dbReference type="PANTHER" id="PTHR13124:SF12">
    <property type="entry name" value="LARGE RIBOSOMAL SUBUNIT PROTEIN ML46"/>
    <property type="match status" value="1"/>
</dbReference>
<evidence type="ECO:0000256" key="3">
    <source>
        <dbReference type="ARBA" id="ARBA00022946"/>
    </source>
</evidence>
<evidence type="ECO:0000256" key="2">
    <source>
        <dbReference type="ARBA" id="ARBA00009070"/>
    </source>
</evidence>
<protein>
    <recommendedName>
        <fullName evidence="7">Large ribosomal subunit protein mL46</fullName>
    </recommendedName>
    <alternativeName>
        <fullName evidence="8">39S ribosomal protein L46, mitochondrial</fullName>
    </alternativeName>
</protein>
<dbReference type="GO" id="GO:0005743">
    <property type="term" value="C:mitochondrial inner membrane"/>
    <property type="evidence" value="ECO:0007669"/>
    <property type="project" value="UniProtKB-ARBA"/>
</dbReference>
<proteinExistence type="inferred from homology"/>
<dbReference type="PANTHER" id="PTHR13124">
    <property type="entry name" value="39S RIBOSOMAL PROTEIN L46, MITOCHONDRIAL PRECURSOR-RELATED"/>
    <property type="match status" value="1"/>
</dbReference>
<dbReference type="EMBL" id="JAFNEN010000059">
    <property type="protein sequence ID" value="KAG8197080.1"/>
    <property type="molecule type" value="Genomic_DNA"/>
</dbReference>
<keyword evidence="6" id="KW-0687">Ribonucleoprotein</keyword>
<dbReference type="InterPro" id="IPR040008">
    <property type="entry name" value="Ribosomal_mL46"/>
</dbReference>
<dbReference type="FunFam" id="3.90.79.10:FF:000018">
    <property type="entry name" value="39S ribosomal protein L46, mitochondrial"/>
    <property type="match status" value="1"/>
</dbReference>
<feature type="domain" description="Large ribosomal subunit protein mL46 N-terminal" evidence="10">
    <location>
        <begin position="38"/>
        <end position="134"/>
    </location>
</feature>